<gene>
    <name evidence="3" type="ORF">RHSIM_RhsimUnG0006600</name>
</gene>
<keyword evidence="2" id="KW-0812">Transmembrane</keyword>
<organism evidence="3 4">
    <name type="scientific">Rhododendron simsii</name>
    <name type="common">Sims's rhododendron</name>
    <dbReference type="NCBI Taxonomy" id="118357"/>
    <lineage>
        <taxon>Eukaryota</taxon>
        <taxon>Viridiplantae</taxon>
        <taxon>Streptophyta</taxon>
        <taxon>Embryophyta</taxon>
        <taxon>Tracheophyta</taxon>
        <taxon>Spermatophyta</taxon>
        <taxon>Magnoliopsida</taxon>
        <taxon>eudicotyledons</taxon>
        <taxon>Gunneridae</taxon>
        <taxon>Pentapetalae</taxon>
        <taxon>asterids</taxon>
        <taxon>Ericales</taxon>
        <taxon>Ericaceae</taxon>
        <taxon>Ericoideae</taxon>
        <taxon>Rhodoreae</taxon>
        <taxon>Rhododendron</taxon>
    </lineage>
</organism>
<dbReference type="EMBL" id="WJXA01000022">
    <property type="protein sequence ID" value="KAF7117046.1"/>
    <property type="molecule type" value="Genomic_DNA"/>
</dbReference>
<protein>
    <submittedName>
        <fullName evidence="3">Uncharacterized protein</fullName>
    </submittedName>
</protein>
<accession>A0A834FY48</accession>
<comment type="caution">
    <text evidence="3">The sequence shown here is derived from an EMBL/GenBank/DDBJ whole genome shotgun (WGS) entry which is preliminary data.</text>
</comment>
<feature type="region of interest" description="Disordered" evidence="1">
    <location>
        <begin position="129"/>
        <end position="158"/>
    </location>
</feature>
<dbReference type="Proteomes" id="UP000626092">
    <property type="component" value="Unassembled WGS sequence"/>
</dbReference>
<feature type="transmembrane region" description="Helical" evidence="2">
    <location>
        <begin position="49"/>
        <end position="73"/>
    </location>
</feature>
<evidence type="ECO:0000313" key="4">
    <source>
        <dbReference type="Proteomes" id="UP000626092"/>
    </source>
</evidence>
<sequence length="178" mass="19573">MGQLAVSVASRTAASSLAHLHAINNRKRGLTGEHQTVLENHNEKIPGKLIFFVFLLGVQGYCLLFNLHIVIYIQNTDVESLRDVSYCRSEMKVPKLHDSLSWGKQKDFGLISSALSSLNEFANDGSFMNEVNSQKDDEPGGSVGSPNRERKVESESVPSASFTVVNEGFFFFGSTLTS</sequence>
<reference evidence="3" key="1">
    <citation type="submission" date="2019-11" db="EMBL/GenBank/DDBJ databases">
        <authorList>
            <person name="Liu Y."/>
            <person name="Hou J."/>
            <person name="Li T.-Q."/>
            <person name="Guan C.-H."/>
            <person name="Wu X."/>
            <person name="Wu H.-Z."/>
            <person name="Ling F."/>
            <person name="Zhang R."/>
            <person name="Shi X.-G."/>
            <person name="Ren J.-P."/>
            <person name="Chen E.-F."/>
            <person name="Sun J.-M."/>
        </authorList>
    </citation>
    <scope>NUCLEOTIDE SEQUENCE</scope>
    <source>
        <strain evidence="3">Adult_tree_wgs_1</strain>
        <tissue evidence="3">Leaves</tissue>
    </source>
</reference>
<dbReference type="OrthoDB" id="2113965at2759"/>
<evidence type="ECO:0000256" key="2">
    <source>
        <dbReference type="SAM" id="Phobius"/>
    </source>
</evidence>
<evidence type="ECO:0000256" key="1">
    <source>
        <dbReference type="SAM" id="MobiDB-lite"/>
    </source>
</evidence>
<name>A0A834FY48_RHOSS</name>
<keyword evidence="2" id="KW-0472">Membrane</keyword>
<keyword evidence="2" id="KW-1133">Transmembrane helix</keyword>
<proteinExistence type="predicted"/>
<keyword evidence="4" id="KW-1185">Reference proteome</keyword>
<dbReference type="AlphaFoldDB" id="A0A834FY48"/>
<evidence type="ECO:0000313" key="3">
    <source>
        <dbReference type="EMBL" id="KAF7117046.1"/>
    </source>
</evidence>